<dbReference type="CDD" id="cd07629">
    <property type="entry name" value="BAR_Atg20p"/>
    <property type="match status" value="1"/>
</dbReference>
<feature type="compositionally biased region" description="Basic and acidic residues" evidence="9">
    <location>
        <begin position="547"/>
        <end position="559"/>
    </location>
</feature>
<evidence type="ECO:0000256" key="4">
    <source>
        <dbReference type="ARBA" id="ARBA00022753"/>
    </source>
</evidence>
<evidence type="ECO:0000256" key="8">
    <source>
        <dbReference type="ARBA" id="ARBA00023136"/>
    </source>
</evidence>
<feature type="region of interest" description="Disordered" evidence="9">
    <location>
        <begin position="1"/>
        <end position="70"/>
    </location>
</feature>
<dbReference type="SMART" id="SM00312">
    <property type="entry name" value="PX"/>
    <property type="match status" value="1"/>
</dbReference>
<reference evidence="11 12" key="1">
    <citation type="submission" date="2019-12" db="EMBL/GenBank/DDBJ databases">
        <authorList>
            <person name="Floudas D."/>
            <person name="Bentzer J."/>
            <person name="Ahren D."/>
            <person name="Johansson T."/>
            <person name="Persson P."/>
            <person name="Tunlid A."/>
        </authorList>
    </citation>
    <scope>NUCLEOTIDE SEQUENCE [LARGE SCALE GENOMIC DNA]</scope>
    <source>
        <strain evidence="11 12">CBS 102.39</strain>
    </source>
</reference>
<keyword evidence="8" id="KW-0472">Membrane</keyword>
<keyword evidence="4" id="KW-0967">Endosome</keyword>
<comment type="similarity">
    <text evidence="2">Belongs to the sorting nexin family.</text>
</comment>
<keyword evidence="6" id="KW-0072">Autophagy</keyword>
<feature type="compositionally biased region" description="Polar residues" evidence="9">
    <location>
        <begin position="576"/>
        <end position="587"/>
    </location>
</feature>
<proteinExistence type="inferred from homology"/>
<dbReference type="PROSITE" id="PS50195">
    <property type="entry name" value="PX"/>
    <property type="match status" value="1"/>
</dbReference>
<dbReference type="Pfam" id="PF00787">
    <property type="entry name" value="PX"/>
    <property type="match status" value="1"/>
</dbReference>
<feature type="region of interest" description="Disordered" evidence="9">
    <location>
        <begin position="396"/>
        <end position="451"/>
    </location>
</feature>
<accession>A0A8H4VJU8</accession>
<dbReference type="InterPro" id="IPR001683">
    <property type="entry name" value="PX_dom"/>
</dbReference>
<dbReference type="InterPro" id="IPR027267">
    <property type="entry name" value="AH/BAR_dom_sf"/>
</dbReference>
<dbReference type="PANTHER" id="PTHR46979">
    <property type="entry name" value="SORTING NEXIN-41"/>
    <property type="match status" value="1"/>
</dbReference>
<dbReference type="InterPro" id="IPR044106">
    <property type="entry name" value="PX_Snx41/Atg20"/>
</dbReference>
<evidence type="ECO:0000256" key="6">
    <source>
        <dbReference type="ARBA" id="ARBA00023006"/>
    </source>
</evidence>
<organism evidence="11 12">
    <name type="scientific">Agrocybe pediades</name>
    <dbReference type="NCBI Taxonomy" id="84607"/>
    <lineage>
        <taxon>Eukaryota</taxon>
        <taxon>Fungi</taxon>
        <taxon>Dikarya</taxon>
        <taxon>Basidiomycota</taxon>
        <taxon>Agaricomycotina</taxon>
        <taxon>Agaricomycetes</taxon>
        <taxon>Agaricomycetidae</taxon>
        <taxon>Agaricales</taxon>
        <taxon>Agaricineae</taxon>
        <taxon>Strophariaceae</taxon>
        <taxon>Agrocybe</taxon>
    </lineage>
</organism>
<feature type="compositionally biased region" description="Pro residues" evidence="9">
    <location>
        <begin position="561"/>
        <end position="572"/>
    </location>
</feature>
<dbReference type="Gene3D" id="1.20.1270.60">
    <property type="entry name" value="Arfaptin homology (AH) domain/BAR domain"/>
    <property type="match status" value="2"/>
</dbReference>
<dbReference type="GO" id="GO:0042147">
    <property type="term" value="P:retrograde transport, endosome to Golgi"/>
    <property type="evidence" value="ECO:0007669"/>
    <property type="project" value="InterPro"/>
</dbReference>
<dbReference type="GO" id="GO:0035091">
    <property type="term" value="F:phosphatidylinositol binding"/>
    <property type="evidence" value="ECO:0007669"/>
    <property type="project" value="InterPro"/>
</dbReference>
<feature type="compositionally biased region" description="Polar residues" evidence="9">
    <location>
        <begin position="37"/>
        <end position="54"/>
    </location>
</feature>
<dbReference type="PANTHER" id="PTHR46979:SF2">
    <property type="entry name" value="SORTING NEXIN-41"/>
    <property type="match status" value="1"/>
</dbReference>
<evidence type="ECO:0000256" key="1">
    <source>
        <dbReference type="ARBA" id="ARBA00004481"/>
    </source>
</evidence>
<feature type="domain" description="PX" evidence="10">
    <location>
        <begin position="85"/>
        <end position="204"/>
    </location>
</feature>
<name>A0A8H4VJU8_9AGAR</name>
<evidence type="ECO:0000256" key="3">
    <source>
        <dbReference type="ARBA" id="ARBA00022448"/>
    </source>
</evidence>
<gene>
    <name evidence="11" type="ORF">D9613_006728</name>
</gene>
<comment type="subcellular location">
    <subcellularLocation>
        <location evidence="1">Endosome membrane</location>
        <topology evidence="1">Peripheral membrane protein</topology>
    </subcellularLocation>
</comment>
<dbReference type="SUPFAM" id="SSF103657">
    <property type="entry name" value="BAR/IMD domain-like"/>
    <property type="match status" value="1"/>
</dbReference>
<keyword evidence="5" id="KW-0653">Protein transport</keyword>
<sequence length="587" mass="65557">MTTLHDFEDENPFEQEADHIPSETSSTSQVGLYEASSPLQNPSRQLSPTLSNANRPPFPSPGSHRHPQANYKTDYCCTRDRFLHSGDDVEILIVDAQKTSLNSNSPYITYVIRTGNAEARHRYSEFESLRENLSRLYPTIIVPPIPSKQTLGDYAVKQGKAKEDATLIARRKRLLQTFLNRVARHPILSNEHVFHRFLDGEVSWAEVLNSPPLSLLPKNILKAPSHNPTDQNASPAYAALPNPSAAHPLRNPDQRFLDSEAFTVKFANHVSGPMEKVTRRVVKRWADYAQDHADLGAALNGFSLNESGELSGAIEKTGQAVDATYMSTTQLLQDLEQNWAEPLHEYSQFATIIKKLLAYRHQKHVQYEMTQDALENKREQLEELEKSEREARRLEEALGRGRLNGASSPTSPSGEGAAEESSETVSPASPSSVYVPPHPGPNPVRKRTKAPGMGLLNALSYTLHGMMDVDPETARRNGISKTRENISQLEDALHLAAQDLKYSSSTIQADLDRFQRQKVADLREMAITMAKSHRDWCKKNLEAWEEAKKEIEKIPDHPNKAPTPPEPSPSAPTPQARRNSTSTVNGR</sequence>
<evidence type="ECO:0000256" key="2">
    <source>
        <dbReference type="ARBA" id="ARBA00010883"/>
    </source>
</evidence>
<feature type="compositionally biased region" description="Low complexity" evidence="9">
    <location>
        <begin position="423"/>
        <end position="435"/>
    </location>
</feature>
<keyword evidence="3" id="KW-0813">Transport</keyword>
<evidence type="ECO:0000313" key="11">
    <source>
        <dbReference type="EMBL" id="KAF4610544.1"/>
    </source>
</evidence>
<dbReference type="Gene3D" id="3.30.1520.10">
    <property type="entry name" value="Phox-like domain"/>
    <property type="match status" value="1"/>
</dbReference>
<dbReference type="AlphaFoldDB" id="A0A8H4VJU8"/>
<dbReference type="CDD" id="cd06867">
    <property type="entry name" value="PX_SNX41_42"/>
    <property type="match status" value="1"/>
</dbReference>
<dbReference type="GO" id="GO:0005829">
    <property type="term" value="C:cytosol"/>
    <property type="evidence" value="ECO:0007669"/>
    <property type="project" value="GOC"/>
</dbReference>
<comment type="caution">
    <text evidence="11">The sequence shown here is derived from an EMBL/GenBank/DDBJ whole genome shotgun (WGS) entry which is preliminary data.</text>
</comment>
<evidence type="ECO:0000256" key="7">
    <source>
        <dbReference type="ARBA" id="ARBA00023121"/>
    </source>
</evidence>
<dbReference type="InterPro" id="IPR051079">
    <property type="entry name" value="Sorting_Nexin_Autophagy"/>
</dbReference>
<evidence type="ECO:0000256" key="5">
    <source>
        <dbReference type="ARBA" id="ARBA00022927"/>
    </source>
</evidence>
<dbReference type="EMBL" id="JAACJL010000058">
    <property type="protein sequence ID" value="KAF4610544.1"/>
    <property type="molecule type" value="Genomic_DNA"/>
</dbReference>
<dbReference type="InterPro" id="IPR036871">
    <property type="entry name" value="PX_dom_sf"/>
</dbReference>
<evidence type="ECO:0000256" key="9">
    <source>
        <dbReference type="SAM" id="MobiDB-lite"/>
    </source>
</evidence>
<dbReference type="GO" id="GO:0006914">
    <property type="term" value="P:autophagy"/>
    <property type="evidence" value="ECO:0007669"/>
    <property type="project" value="UniProtKB-KW"/>
</dbReference>
<dbReference type="GO" id="GO:0015031">
    <property type="term" value="P:protein transport"/>
    <property type="evidence" value="ECO:0007669"/>
    <property type="project" value="UniProtKB-KW"/>
</dbReference>
<protein>
    <recommendedName>
        <fullName evidence="10">PX domain-containing protein</fullName>
    </recommendedName>
</protein>
<keyword evidence="7" id="KW-0446">Lipid-binding</keyword>
<keyword evidence="12" id="KW-1185">Reference proteome</keyword>
<feature type="region of interest" description="Disordered" evidence="9">
    <location>
        <begin position="547"/>
        <end position="587"/>
    </location>
</feature>
<evidence type="ECO:0000313" key="12">
    <source>
        <dbReference type="Proteomes" id="UP000521872"/>
    </source>
</evidence>
<dbReference type="Proteomes" id="UP000521872">
    <property type="component" value="Unassembled WGS sequence"/>
</dbReference>
<evidence type="ECO:0000259" key="10">
    <source>
        <dbReference type="PROSITE" id="PS50195"/>
    </source>
</evidence>
<dbReference type="GO" id="GO:0010008">
    <property type="term" value="C:endosome membrane"/>
    <property type="evidence" value="ECO:0007669"/>
    <property type="project" value="UniProtKB-SubCell"/>
</dbReference>
<dbReference type="SUPFAM" id="SSF64268">
    <property type="entry name" value="PX domain"/>
    <property type="match status" value="1"/>
</dbReference>
<feature type="region of interest" description="Disordered" evidence="9">
    <location>
        <begin position="224"/>
        <end position="247"/>
    </location>
</feature>